<gene>
    <name evidence="1" type="ORF">TcWFU_004092</name>
    <name evidence="2" type="ORF">TcWFU_008998</name>
</gene>
<evidence type="ECO:0000313" key="2">
    <source>
        <dbReference type="EMBL" id="KAL5104764.1"/>
    </source>
</evidence>
<dbReference type="EMBL" id="JAKROA010000011">
    <property type="protein sequence ID" value="KAL5104764.1"/>
    <property type="molecule type" value="Genomic_DNA"/>
</dbReference>
<dbReference type="EMBL" id="JAKROA010000011">
    <property type="protein sequence ID" value="KAL5104665.1"/>
    <property type="molecule type" value="Genomic_DNA"/>
</dbReference>
<keyword evidence="3" id="KW-1185">Reference proteome</keyword>
<dbReference type="Proteomes" id="UP001651158">
    <property type="component" value="Unassembled WGS sequence"/>
</dbReference>
<comment type="caution">
    <text evidence="2">The sequence shown here is derived from an EMBL/GenBank/DDBJ whole genome shotgun (WGS) entry which is preliminary data.</text>
</comment>
<accession>A0ABR4Q595</accession>
<organism evidence="2 3">
    <name type="scientific">Taenia crassiceps</name>
    <dbReference type="NCBI Taxonomy" id="6207"/>
    <lineage>
        <taxon>Eukaryota</taxon>
        <taxon>Metazoa</taxon>
        <taxon>Spiralia</taxon>
        <taxon>Lophotrochozoa</taxon>
        <taxon>Platyhelminthes</taxon>
        <taxon>Cestoda</taxon>
        <taxon>Eucestoda</taxon>
        <taxon>Cyclophyllidea</taxon>
        <taxon>Taeniidae</taxon>
        <taxon>Taenia</taxon>
    </lineage>
</organism>
<proteinExistence type="predicted"/>
<protein>
    <submittedName>
        <fullName evidence="2">Uncharacterized protein</fullName>
    </submittedName>
</protein>
<reference evidence="2" key="2">
    <citation type="submission" date="2024-12" db="EMBL/GenBank/DDBJ databases">
        <authorList>
            <person name="Estrada K."/>
            <person name="Bobes R.J."/>
            <person name="Sanchez-Flores A."/>
            <person name="Laclette J.P."/>
        </authorList>
    </citation>
    <scope>NUCLEOTIDE SEQUENCE</scope>
    <source>
        <strain evidence="2">WFUcys</strain>
        <tissue evidence="2">Peritoneal cavity of infected mice</tissue>
    </source>
</reference>
<evidence type="ECO:0000313" key="3">
    <source>
        <dbReference type="Proteomes" id="UP001651158"/>
    </source>
</evidence>
<sequence length="217" mass="24418">MTGVKHQLVKIEIQQRSSKCVSLETVSTDPSLTSANFNKDNSVALHLITFCRNWALQSAEWDSIAHNRPVRGRSYEVFGPDKSTIAALKRRLCLSNATVSHESISSKTTTLNVHTAFKFATKNMASPDSFMAQLLPLKRWRSVPRGVLHKNARNGEDDPVTWHPLSKRLVRYGTKRWPRECLYGGLFLHCKSDALIRSSGSRKMSAKLCDCLESCKN</sequence>
<name>A0ABR4Q595_9CEST</name>
<evidence type="ECO:0000313" key="1">
    <source>
        <dbReference type="EMBL" id="KAL5104665.1"/>
    </source>
</evidence>
<reference evidence="2 3" key="1">
    <citation type="journal article" date="2022" name="Front. Cell. Infect. Microbiol.">
        <title>The Genomes of Two Strains of Taenia crassiceps the Animal Model for the Study of Human Cysticercosis.</title>
        <authorList>
            <person name="Bobes R.J."/>
            <person name="Estrada K."/>
            <person name="Rios-Valencia D.G."/>
            <person name="Calderon-Gallegos A."/>
            <person name="de la Torre P."/>
            <person name="Carrero J.C."/>
            <person name="Sanchez-Flores A."/>
            <person name="Laclette J.P."/>
        </authorList>
    </citation>
    <scope>NUCLEOTIDE SEQUENCE [LARGE SCALE GENOMIC DNA]</scope>
    <source>
        <strain evidence="2">WFUcys</strain>
    </source>
</reference>